<evidence type="ECO:0000313" key="3">
    <source>
        <dbReference type="Proteomes" id="UP001186944"/>
    </source>
</evidence>
<proteinExistence type="predicted"/>
<gene>
    <name evidence="2" type="ORF">FSP39_011855</name>
</gene>
<organism evidence="2 3">
    <name type="scientific">Pinctada imbricata</name>
    <name type="common">Atlantic pearl-oyster</name>
    <name type="synonym">Pinctada martensii</name>
    <dbReference type="NCBI Taxonomy" id="66713"/>
    <lineage>
        <taxon>Eukaryota</taxon>
        <taxon>Metazoa</taxon>
        <taxon>Spiralia</taxon>
        <taxon>Lophotrochozoa</taxon>
        <taxon>Mollusca</taxon>
        <taxon>Bivalvia</taxon>
        <taxon>Autobranchia</taxon>
        <taxon>Pteriomorphia</taxon>
        <taxon>Pterioida</taxon>
        <taxon>Pterioidea</taxon>
        <taxon>Pteriidae</taxon>
        <taxon>Pinctada</taxon>
    </lineage>
</organism>
<feature type="compositionally biased region" description="Polar residues" evidence="1">
    <location>
        <begin position="53"/>
        <end position="71"/>
    </location>
</feature>
<evidence type="ECO:0000256" key="1">
    <source>
        <dbReference type="SAM" id="MobiDB-lite"/>
    </source>
</evidence>
<name>A0AA88XRM7_PINIB</name>
<dbReference type="Proteomes" id="UP001186944">
    <property type="component" value="Unassembled WGS sequence"/>
</dbReference>
<protein>
    <submittedName>
        <fullName evidence="2">Uncharacterized protein</fullName>
    </submittedName>
</protein>
<feature type="compositionally biased region" description="Low complexity" evidence="1">
    <location>
        <begin position="90"/>
        <end position="109"/>
    </location>
</feature>
<feature type="compositionally biased region" description="Basic and acidic residues" evidence="1">
    <location>
        <begin position="19"/>
        <end position="33"/>
    </location>
</feature>
<feature type="compositionally biased region" description="Polar residues" evidence="1">
    <location>
        <begin position="1"/>
        <end position="18"/>
    </location>
</feature>
<evidence type="ECO:0000313" key="2">
    <source>
        <dbReference type="EMBL" id="KAK3090438.1"/>
    </source>
</evidence>
<feature type="region of interest" description="Disordered" evidence="1">
    <location>
        <begin position="147"/>
        <end position="166"/>
    </location>
</feature>
<dbReference type="AlphaFoldDB" id="A0AA88XRM7"/>
<keyword evidence="3" id="KW-1185">Reference proteome</keyword>
<dbReference type="EMBL" id="VSWD01000010">
    <property type="protein sequence ID" value="KAK3090438.1"/>
    <property type="molecule type" value="Genomic_DNA"/>
</dbReference>
<comment type="caution">
    <text evidence="2">The sequence shown here is derived from an EMBL/GenBank/DDBJ whole genome shotgun (WGS) entry which is preliminary data.</text>
</comment>
<feature type="region of interest" description="Disordered" evidence="1">
    <location>
        <begin position="1"/>
        <end position="123"/>
    </location>
</feature>
<sequence length="166" mass="18143">MHQPSPTDSSGVVHASNSSDDRQDDSVFESSDRFDEDLEFSDSVASPIKMNWQRDSNQENVPWHNDTSPSDNFELEESFVGSNSFDHSPSETSLSSHNLLHLSPNENSSASSEMKVGEGSKSSDFFSDVNILGQRKEIPVDAFLNNVGRTSSQDSNDHLTSQGASG</sequence>
<reference evidence="2" key="1">
    <citation type="submission" date="2019-08" db="EMBL/GenBank/DDBJ databases">
        <title>The improved chromosome-level genome for the pearl oyster Pinctada fucata martensii using PacBio sequencing and Hi-C.</title>
        <authorList>
            <person name="Zheng Z."/>
        </authorList>
    </citation>
    <scope>NUCLEOTIDE SEQUENCE</scope>
    <source>
        <strain evidence="2">ZZ-2019</strain>
        <tissue evidence="2">Adductor muscle</tissue>
    </source>
</reference>
<accession>A0AA88XRM7</accession>